<protein>
    <submittedName>
        <fullName evidence="1">Esterase family protein</fullName>
    </submittedName>
</protein>
<dbReference type="InterPro" id="IPR050583">
    <property type="entry name" value="Mycobacterial_A85_antigen"/>
</dbReference>
<dbReference type="InterPro" id="IPR000801">
    <property type="entry name" value="Esterase-like"/>
</dbReference>
<dbReference type="AlphaFoldDB" id="A0A927H307"/>
<proteinExistence type="predicted"/>
<accession>A0A927H307</accession>
<organism evidence="1 2">
    <name type="scientific">Paenibacillus oceani</name>
    <dbReference type="NCBI Taxonomy" id="2772510"/>
    <lineage>
        <taxon>Bacteria</taxon>
        <taxon>Bacillati</taxon>
        <taxon>Bacillota</taxon>
        <taxon>Bacilli</taxon>
        <taxon>Bacillales</taxon>
        <taxon>Paenibacillaceae</taxon>
        <taxon>Paenibacillus</taxon>
    </lineage>
</organism>
<evidence type="ECO:0000313" key="2">
    <source>
        <dbReference type="Proteomes" id="UP000639396"/>
    </source>
</evidence>
<dbReference type="Pfam" id="PF00756">
    <property type="entry name" value="Esterase"/>
    <property type="match status" value="1"/>
</dbReference>
<evidence type="ECO:0000313" key="1">
    <source>
        <dbReference type="EMBL" id="MBD2866375.1"/>
    </source>
</evidence>
<keyword evidence="2" id="KW-1185">Reference proteome</keyword>
<dbReference type="PANTHER" id="PTHR48098:SF3">
    <property type="entry name" value="IRON(III) ENTEROBACTIN ESTERASE"/>
    <property type="match status" value="1"/>
</dbReference>
<dbReference type="RefSeq" id="WP_190931992.1">
    <property type="nucleotide sequence ID" value="NZ_JACXJA010000057.1"/>
</dbReference>
<reference evidence="1" key="1">
    <citation type="submission" date="2020-09" db="EMBL/GenBank/DDBJ databases">
        <title>A novel bacterium of genus Paenibacillus, isolated from South China Sea.</title>
        <authorList>
            <person name="Huang H."/>
            <person name="Mo K."/>
            <person name="Hu Y."/>
        </authorList>
    </citation>
    <scope>NUCLEOTIDE SEQUENCE</scope>
    <source>
        <strain evidence="1">IB182363</strain>
    </source>
</reference>
<dbReference type="InterPro" id="IPR029058">
    <property type="entry name" value="AB_hydrolase_fold"/>
</dbReference>
<dbReference type="Gene3D" id="3.40.50.1820">
    <property type="entry name" value="alpha/beta hydrolase"/>
    <property type="match status" value="1"/>
</dbReference>
<gene>
    <name evidence="1" type="ORF">IDH45_30825</name>
</gene>
<sequence length="242" mass="27809">MNDDRYTKRTIVKEEVRSAFLPEARSVKIYMPPGYNELMSYPVLYCQDGEDFFNFGRTATTITRLILDEGLEPALVVGVDVDKRVRTDEYSPDGSRFEAYCRFFAEELVPYIEERYPARRERAERVIAGDSLGGTVSLHLALEYPELFNRVLSLSGAFLESTRSRLATESDLSWLELYMLIGLQETAVETSSGTFDFLNENRLTRTMLEAKGTKLVYEEKDGKHIWGFWQKELPGALTRFFG</sequence>
<name>A0A927H307_9BACL</name>
<dbReference type="SUPFAM" id="SSF53474">
    <property type="entry name" value="alpha/beta-Hydrolases"/>
    <property type="match status" value="1"/>
</dbReference>
<dbReference type="Proteomes" id="UP000639396">
    <property type="component" value="Unassembled WGS sequence"/>
</dbReference>
<dbReference type="EMBL" id="JACXJA010000057">
    <property type="protein sequence ID" value="MBD2866375.1"/>
    <property type="molecule type" value="Genomic_DNA"/>
</dbReference>
<comment type="caution">
    <text evidence="1">The sequence shown here is derived from an EMBL/GenBank/DDBJ whole genome shotgun (WGS) entry which is preliminary data.</text>
</comment>
<dbReference type="PANTHER" id="PTHR48098">
    <property type="entry name" value="ENTEROCHELIN ESTERASE-RELATED"/>
    <property type="match status" value="1"/>
</dbReference>